<reference evidence="2" key="1">
    <citation type="submission" date="2019-11" db="EMBL/GenBank/DDBJ databases">
        <authorList>
            <person name="Li J."/>
        </authorList>
    </citation>
    <scope>NUCLEOTIDE SEQUENCE</scope>
    <source>
        <strain evidence="2">B6B</strain>
    </source>
</reference>
<evidence type="ECO:0000313" key="2">
    <source>
        <dbReference type="EMBL" id="MRH44764.1"/>
    </source>
</evidence>
<dbReference type="OrthoDB" id="2407789at2"/>
<dbReference type="AlphaFoldDB" id="A0A6A8DGH8"/>
<dbReference type="SUPFAM" id="SSF141251">
    <property type="entry name" value="Kinase-associated protein B-like"/>
    <property type="match status" value="1"/>
</dbReference>
<dbReference type="Proteomes" id="UP000799092">
    <property type="component" value="Unassembled WGS sequence"/>
</dbReference>
<dbReference type="InterPro" id="IPR014916">
    <property type="entry name" value="KapB"/>
</dbReference>
<dbReference type="EMBL" id="WJNG01000018">
    <property type="protein sequence ID" value="MRH44764.1"/>
    <property type="molecule type" value="Genomic_DNA"/>
</dbReference>
<dbReference type="RefSeq" id="WP_153738365.1">
    <property type="nucleotide sequence ID" value="NZ_WJNG01000018.1"/>
</dbReference>
<dbReference type="Pfam" id="PF08810">
    <property type="entry name" value="KapB"/>
    <property type="match status" value="1"/>
</dbReference>
<keyword evidence="2" id="KW-0808">Transferase</keyword>
<accession>A0A6A8DGH8</accession>
<dbReference type="SMART" id="SM01298">
    <property type="entry name" value="KapB"/>
    <property type="match status" value="1"/>
</dbReference>
<dbReference type="InterPro" id="IPR038080">
    <property type="entry name" value="KapB_sf"/>
</dbReference>
<gene>
    <name evidence="2" type="ORF">GH741_19120</name>
</gene>
<sequence length="130" mass="15180">MDHAKIGEIVKAHYKSGTYVGEVIEERGKDYLIKVLAVVKHPLQGDLHNFGKTEDIFFHQRKALSYNEKMNVSRSAVHEFNEEVPDYQLSLKQSVEVLKEKLNDKESDFNQAAMKKLEDLEQHYFKQKKN</sequence>
<comment type="caution">
    <text evidence="2">The sequence shown here is derived from an EMBL/GenBank/DDBJ whole genome shotgun (WGS) entry which is preliminary data.</text>
</comment>
<keyword evidence="2" id="KW-0418">Kinase</keyword>
<protein>
    <submittedName>
        <fullName evidence="2">Kinase</fullName>
    </submittedName>
</protein>
<feature type="coiled-coil region" evidence="1">
    <location>
        <begin position="95"/>
        <end position="130"/>
    </location>
</feature>
<dbReference type="Gene3D" id="2.30.30.430">
    <property type="entry name" value="Kinase associated protein B domain"/>
    <property type="match status" value="1"/>
</dbReference>
<keyword evidence="3" id="KW-1185">Reference proteome</keyword>
<evidence type="ECO:0000313" key="3">
    <source>
        <dbReference type="Proteomes" id="UP000799092"/>
    </source>
</evidence>
<dbReference type="GO" id="GO:0016301">
    <property type="term" value="F:kinase activity"/>
    <property type="evidence" value="ECO:0007669"/>
    <property type="project" value="UniProtKB-KW"/>
</dbReference>
<organism evidence="2 3">
    <name type="scientific">Aquibacillus halophilus</name>
    <dbReference type="NCBI Taxonomy" id="930132"/>
    <lineage>
        <taxon>Bacteria</taxon>
        <taxon>Bacillati</taxon>
        <taxon>Bacillota</taxon>
        <taxon>Bacilli</taxon>
        <taxon>Bacillales</taxon>
        <taxon>Bacillaceae</taxon>
        <taxon>Aquibacillus</taxon>
    </lineage>
</organism>
<keyword evidence="1" id="KW-0175">Coiled coil</keyword>
<evidence type="ECO:0000256" key="1">
    <source>
        <dbReference type="SAM" id="Coils"/>
    </source>
</evidence>
<name>A0A6A8DGH8_9BACI</name>
<proteinExistence type="predicted"/>